<sequence>MKPILTNQQGMTLMELVVALGLGSFIVLMAVNFYALSAKNSAYTHSIAQFIDRETLGITAMTEQLRLAGIGIIDMPAVLVHKEQLLGISSSQSINLNHQLSQTGGLPSHYPKSSDQLTIHYIAPADMWDCEGSVVLGPRPARLKNGKMAMVDGQVVIERYFVQTETDGSLSLRCDAGRYITDEIMRDGTRNRHGISAPYITAVIDAQVNKRFGTDKPNHIRGLGKGDVILSDIEGFWVRLIVADGSTRHSMTIENYQTHWYGYPIIGVQLAILSRSSPAPHASQTHNFLIFDESISPPNDGLPRRLHTMNVNFVNASLNQTKMNQNNAKIIHE</sequence>
<dbReference type="Proteomes" id="UP000280228">
    <property type="component" value="Chromosome"/>
</dbReference>
<gene>
    <name evidence="2" type="ORF">EJK53_1513</name>
    <name evidence="3" type="ORF">EJK54_1835</name>
</gene>
<organism evidence="2 5">
    <name type="scientific">Moraxella catarrhalis</name>
    <name type="common">Branhamella catarrhalis</name>
    <dbReference type="NCBI Taxonomy" id="480"/>
    <lineage>
        <taxon>Bacteria</taxon>
        <taxon>Pseudomonadati</taxon>
        <taxon>Pseudomonadota</taxon>
        <taxon>Gammaproteobacteria</taxon>
        <taxon>Moraxellales</taxon>
        <taxon>Moraxellaceae</taxon>
        <taxon>Moraxella</taxon>
    </lineage>
</organism>
<dbReference type="EMBL" id="CP034662">
    <property type="protein sequence ID" value="AZQ94158.1"/>
    <property type="molecule type" value="Genomic_DNA"/>
</dbReference>
<evidence type="ECO:0000256" key="1">
    <source>
        <dbReference type="SAM" id="Phobius"/>
    </source>
</evidence>
<protein>
    <submittedName>
        <fullName evidence="2">Prepilin-type N-terminal cleavage/methylation domain protein</fullName>
    </submittedName>
</protein>
<dbReference type="AlphaFoldDB" id="A0A3A9P0J0"/>
<proteinExistence type="predicted"/>
<accession>A0A3A9P0J0</accession>
<feature type="transmembrane region" description="Helical" evidence="1">
    <location>
        <begin position="12"/>
        <end position="36"/>
    </location>
</feature>
<evidence type="ECO:0000313" key="3">
    <source>
        <dbReference type="EMBL" id="RUO17184.1"/>
    </source>
</evidence>
<dbReference type="Proteomes" id="UP000268436">
    <property type="component" value="Unassembled WGS sequence"/>
</dbReference>
<keyword evidence="1" id="KW-0472">Membrane</keyword>
<reference evidence="4 5" key="1">
    <citation type="submission" date="2018-12" db="EMBL/GenBank/DDBJ databases">
        <title>Persistence of Moraxella catarrhalis in Chronic Obstructive Pulmonary Disease and Regulation of the Hag/MID Adhesin.</title>
        <authorList>
            <person name="Murphy T."/>
            <person name="Zhao X."/>
            <person name="Vyas G."/>
            <person name="Aluvathingal J."/>
            <person name="Nadendla S."/>
            <person name="Tallon L."/>
            <person name="Tettelin H."/>
        </authorList>
    </citation>
    <scope>NUCLEOTIDE SEQUENCE [LARGE SCALE GENOMIC DNA]</scope>
    <source>
        <strain evidence="3 4">173P27B1</strain>
        <strain evidence="2 5">46P58B1</strain>
    </source>
</reference>
<keyword evidence="1" id="KW-0812">Transmembrane</keyword>
<dbReference type="OMA" id="NNIRMAG"/>
<dbReference type="RefSeq" id="WP_003657600.1">
    <property type="nucleotide sequence ID" value="NZ_CP007669.1"/>
</dbReference>
<dbReference type="KEGG" id="mcat:MC25239_01340"/>
<name>A0A3A9P0J0_MORCA</name>
<dbReference type="GeneID" id="66585202"/>
<dbReference type="EMBL" id="RYER01000013">
    <property type="protein sequence ID" value="RUO17184.1"/>
    <property type="molecule type" value="Genomic_DNA"/>
</dbReference>
<evidence type="ECO:0000313" key="4">
    <source>
        <dbReference type="Proteomes" id="UP000268436"/>
    </source>
</evidence>
<keyword evidence="4" id="KW-1185">Reference proteome</keyword>
<keyword evidence="1" id="KW-1133">Transmembrane helix</keyword>
<evidence type="ECO:0000313" key="5">
    <source>
        <dbReference type="Proteomes" id="UP000280228"/>
    </source>
</evidence>
<evidence type="ECO:0000313" key="2">
    <source>
        <dbReference type="EMBL" id="AZQ94158.1"/>
    </source>
</evidence>